<evidence type="ECO:0000313" key="3">
    <source>
        <dbReference type="Proteomes" id="UP000030746"/>
    </source>
</evidence>
<evidence type="ECO:0000256" key="1">
    <source>
        <dbReference type="SAM" id="MobiDB-lite"/>
    </source>
</evidence>
<feature type="compositionally biased region" description="Polar residues" evidence="1">
    <location>
        <begin position="45"/>
        <end position="54"/>
    </location>
</feature>
<accession>V4BZF0</accession>
<feature type="compositionally biased region" description="Polar residues" evidence="1">
    <location>
        <begin position="11"/>
        <end position="20"/>
    </location>
</feature>
<dbReference type="HOGENOM" id="CLU_1152853_0_0_1"/>
<protein>
    <submittedName>
        <fullName evidence="2">Uncharacterized protein</fullName>
    </submittedName>
</protein>
<organism evidence="2 3">
    <name type="scientific">Lottia gigantea</name>
    <name type="common">Giant owl limpet</name>
    <dbReference type="NCBI Taxonomy" id="225164"/>
    <lineage>
        <taxon>Eukaryota</taxon>
        <taxon>Metazoa</taxon>
        <taxon>Spiralia</taxon>
        <taxon>Lophotrochozoa</taxon>
        <taxon>Mollusca</taxon>
        <taxon>Gastropoda</taxon>
        <taxon>Patellogastropoda</taxon>
        <taxon>Lottioidea</taxon>
        <taxon>Lottiidae</taxon>
        <taxon>Lottia</taxon>
    </lineage>
</organism>
<dbReference type="EMBL" id="KB201802">
    <property type="protein sequence ID" value="ESO94524.1"/>
    <property type="molecule type" value="Genomic_DNA"/>
</dbReference>
<dbReference type="GeneID" id="20238646"/>
<reference evidence="2 3" key="1">
    <citation type="journal article" date="2013" name="Nature">
        <title>Insights into bilaterian evolution from three spiralian genomes.</title>
        <authorList>
            <person name="Simakov O."/>
            <person name="Marletaz F."/>
            <person name="Cho S.J."/>
            <person name="Edsinger-Gonzales E."/>
            <person name="Havlak P."/>
            <person name="Hellsten U."/>
            <person name="Kuo D.H."/>
            <person name="Larsson T."/>
            <person name="Lv J."/>
            <person name="Arendt D."/>
            <person name="Savage R."/>
            <person name="Osoegawa K."/>
            <person name="de Jong P."/>
            <person name="Grimwood J."/>
            <person name="Chapman J.A."/>
            <person name="Shapiro H."/>
            <person name="Aerts A."/>
            <person name="Otillar R.P."/>
            <person name="Terry A.Y."/>
            <person name="Boore J.L."/>
            <person name="Grigoriev I.V."/>
            <person name="Lindberg D.R."/>
            <person name="Seaver E.C."/>
            <person name="Weisblat D.A."/>
            <person name="Putnam N.H."/>
            <person name="Rokhsar D.S."/>
        </authorList>
    </citation>
    <scope>NUCLEOTIDE SEQUENCE [LARGE SCALE GENOMIC DNA]</scope>
</reference>
<name>V4BZF0_LOTGI</name>
<dbReference type="AlphaFoldDB" id="V4BZF0"/>
<keyword evidence="3" id="KW-1185">Reference proteome</keyword>
<dbReference type="Proteomes" id="UP000030746">
    <property type="component" value="Unassembled WGS sequence"/>
</dbReference>
<dbReference type="RefSeq" id="XP_009054806.1">
    <property type="nucleotide sequence ID" value="XM_009056558.1"/>
</dbReference>
<dbReference type="CTD" id="20238646"/>
<gene>
    <name evidence="2" type="ORF">LOTGIDRAFT_161225</name>
</gene>
<proteinExistence type="predicted"/>
<feature type="compositionally biased region" description="Basic and acidic residues" evidence="1">
    <location>
        <begin position="22"/>
        <end position="31"/>
    </location>
</feature>
<sequence>MTMLPMKHIQSPKNQSSPVANTEEHVERQMESVDPNQQADKKVESNSFEVTNNQHKTEKVDGKTLLESEQKEEQTQVQHQPTTCGVPDKELKATDIKTETSIGACNDCLVEKGSVKARISTFEEHINKDIPKTKKEVPLVVPWLHLEPTIAVITDGKITEIIYGRRSKMQKKVIQPQCKRTVEDNKLENEIEIIEEGICIDQINKKGKKRSRFRKWMRRFGQACSNLSERMFYCCNNITVV</sequence>
<evidence type="ECO:0000313" key="2">
    <source>
        <dbReference type="EMBL" id="ESO94524.1"/>
    </source>
</evidence>
<feature type="region of interest" description="Disordered" evidence="1">
    <location>
        <begin position="1"/>
        <end position="61"/>
    </location>
</feature>
<dbReference type="KEGG" id="lgi:LOTGIDRAFT_161225"/>